<dbReference type="EMBL" id="CP061800">
    <property type="protein sequence ID" value="QTA85608.1"/>
    <property type="molecule type" value="Genomic_DNA"/>
</dbReference>
<dbReference type="AlphaFoldDB" id="A0A975BHV2"/>
<name>A0A975BHV2_9BACT</name>
<sequence>METGDAAKLARLCPGRNPAFSPDKASSAAGKSRVSPLPFFDLLSLACLETGDAAKLQVWHSG</sequence>
<protein>
    <submittedName>
        <fullName evidence="2">Uncharacterized protein</fullName>
    </submittedName>
</protein>
<evidence type="ECO:0000313" key="2">
    <source>
        <dbReference type="EMBL" id="QTA85608.1"/>
    </source>
</evidence>
<accession>A0A975BHV2</accession>
<gene>
    <name evidence="2" type="ORF">dnm_016190</name>
</gene>
<keyword evidence="3" id="KW-1185">Reference proteome</keyword>
<proteinExistence type="predicted"/>
<organism evidence="2 3">
    <name type="scientific">Desulfonema magnum</name>
    <dbReference type="NCBI Taxonomy" id="45655"/>
    <lineage>
        <taxon>Bacteria</taxon>
        <taxon>Pseudomonadati</taxon>
        <taxon>Thermodesulfobacteriota</taxon>
        <taxon>Desulfobacteria</taxon>
        <taxon>Desulfobacterales</taxon>
        <taxon>Desulfococcaceae</taxon>
        <taxon>Desulfonema</taxon>
    </lineage>
</organism>
<evidence type="ECO:0000256" key="1">
    <source>
        <dbReference type="SAM" id="MobiDB-lite"/>
    </source>
</evidence>
<dbReference type="KEGG" id="dmm:dnm_016190"/>
<dbReference type="Proteomes" id="UP000663722">
    <property type="component" value="Chromosome"/>
</dbReference>
<feature type="region of interest" description="Disordered" evidence="1">
    <location>
        <begin position="14"/>
        <end position="33"/>
    </location>
</feature>
<evidence type="ECO:0000313" key="3">
    <source>
        <dbReference type="Proteomes" id="UP000663722"/>
    </source>
</evidence>
<reference evidence="2" key="1">
    <citation type="journal article" date="2021" name="Microb. Physiol.">
        <title>Proteogenomic Insights into the Physiology of Marine, Sulfate-Reducing, Filamentous Desulfonema limicola and Desulfonema magnum.</title>
        <authorList>
            <person name="Schnaars V."/>
            <person name="Wohlbrand L."/>
            <person name="Scheve S."/>
            <person name="Hinrichs C."/>
            <person name="Reinhardt R."/>
            <person name="Rabus R."/>
        </authorList>
    </citation>
    <scope>NUCLEOTIDE SEQUENCE</scope>
    <source>
        <strain evidence="2">4be13</strain>
    </source>
</reference>